<organism evidence="2 3">
    <name type="scientific">Tectimicrobiota bacterium</name>
    <dbReference type="NCBI Taxonomy" id="2528274"/>
    <lineage>
        <taxon>Bacteria</taxon>
        <taxon>Pseudomonadati</taxon>
        <taxon>Nitrospinota/Tectimicrobiota group</taxon>
        <taxon>Candidatus Tectimicrobiota</taxon>
    </lineage>
</organism>
<evidence type="ECO:0000313" key="3">
    <source>
        <dbReference type="Proteomes" id="UP000772181"/>
    </source>
</evidence>
<sequence>MRTILNTLRHEAESTIRAFYALQQFKYLFTNQESVNKINRNVHFWMIFERSLLTKVFIGIRRLFESKADTFNFQRALNMINNKIEDFQPLALKQRKLGGQKEPLGWIDEYMADVYTPCETDFNVLSKLVRLNSKQMKGLYTEAATKIFAHAIHTETTVINNLLSDTKFDEIENSLNAIWHFYEQVWQMYENGRKPLMQISAYPYKEEVQQSVIRQFGVGT</sequence>
<dbReference type="Pfam" id="PF18734">
    <property type="entry name" value="HEPN_AbiU2"/>
    <property type="match status" value="1"/>
</dbReference>
<protein>
    <recommendedName>
        <fullName evidence="1">HEPN AbiU2-like domain-containing protein</fullName>
    </recommendedName>
</protein>
<dbReference type="AlphaFoldDB" id="A0A933GN47"/>
<dbReference type="Proteomes" id="UP000772181">
    <property type="component" value="Unassembled WGS sequence"/>
</dbReference>
<feature type="domain" description="HEPN AbiU2-like" evidence="1">
    <location>
        <begin position="4"/>
        <end position="192"/>
    </location>
</feature>
<reference evidence="2" key="1">
    <citation type="submission" date="2020-07" db="EMBL/GenBank/DDBJ databases">
        <title>Huge and variable diversity of episymbiotic CPR bacteria and DPANN archaea in groundwater ecosystems.</title>
        <authorList>
            <person name="He C.Y."/>
            <person name="Keren R."/>
            <person name="Whittaker M."/>
            <person name="Farag I.F."/>
            <person name="Doudna J."/>
            <person name="Cate J.H.D."/>
            <person name="Banfield J.F."/>
        </authorList>
    </citation>
    <scope>NUCLEOTIDE SEQUENCE</scope>
    <source>
        <strain evidence="2">NC_groundwater_1482_Ag_S-0.65um_47_24</strain>
    </source>
</reference>
<proteinExistence type="predicted"/>
<dbReference type="InterPro" id="IPR040704">
    <property type="entry name" value="HEPN_AbiU2"/>
</dbReference>
<accession>A0A933GN47</accession>
<name>A0A933GN47_UNCTE</name>
<comment type="caution">
    <text evidence="2">The sequence shown here is derived from an EMBL/GenBank/DDBJ whole genome shotgun (WGS) entry which is preliminary data.</text>
</comment>
<evidence type="ECO:0000259" key="1">
    <source>
        <dbReference type="Pfam" id="PF18734"/>
    </source>
</evidence>
<evidence type="ECO:0000313" key="2">
    <source>
        <dbReference type="EMBL" id="MBI4595595.1"/>
    </source>
</evidence>
<dbReference type="EMBL" id="JACQWF010000200">
    <property type="protein sequence ID" value="MBI4595595.1"/>
    <property type="molecule type" value="Genomic_DNA"/>
</dbReference>
<gene>
    <name evidence="2" type="ORF">HY730_04360</name>
</gene>